<dbReference type="InterPro" id="IPR036333">
    <property type="entry name" value="NSP10_sf_CoV"/>
</dbReference>
<dbReference type="Pfam" id="PF19211">
    <property type="entry name" value="CoV_NSP2_N"/>
    <property type="match status" value="1"/>
</dbReference>
<dbReference type="Pfam" id="PF19215">
    <property type="entry name" value="CoV_NSP15_C"/>
    <property type="match status" value="1"/>
</dbReference>
<dbReference type="SUPFAM" id="SSF50494">
    <property type="entry name" value="Trypsin-like serine proteases"/>
    <property type="match status" value="1"/>
</dbReference>
<dbReference type="InterPro" id="IPR043502">
    <property type="entry name" value="DNA/RNA_pol_sf"/>
</dbReference>
<keyword evidence="32" id="KW-1127">Modulation of host ubiquitin pathway by viral deubiquitinase</keyword>
<evidence type="ECO:0000256" key="50">
    <source>
        <dbReference type="PROSITE-ProRule" id="PRU01294"/>
    </source>
</evidence>
<dbReference type="InterPro" id="IPR043606">
    <property type="entry name" value="CoV_NSP15_N"/>
</dbReference>
<dbReference type="PROSITE" id="PS51943">
    <property type="entry name" value="COV_NSP3A_UBL"/>
    <property type="match status" value="1"/>
</dbReference>
<dbReference type="CDD" id="cd21731">
    <property type="entry name" value="alphaCoV_PLPro"/>
    <property type="match status" value="1"/>
</dbReference>
<dbReference type="Pfam" id="PF06478">
    <property type="entry name" value="CoV_RPol_N"/>
    <property type="match status" value="1"/>
</dbReference>
<comment type="caution">
    <text evidence="55">Lacks conserved residue(s) required for the propagation of feature annotation.</text>
</comment>
<dbReference type="InterPro" id="IPR037227">
    <property type="entry name" value="EndoU-like"/>
</dbReference>
<evidence type="ECO:0000256" key="42">
    <source>
        <dbReference type="ARBA" id="ARBA00023280"/>
    </source>
</evidence>
<dbReference type="InterPro" id="IPR036499">
    <property type="entry name" value="NSP9_sf_CoV"/>
</dbReference>
<dbReference type="Gene3D" id="3.30.70.3540">
    <property type="entry name" value="Nsp8 replicase, head domain"/>
    <property type="match status" value="1"/>
</dbReference>
<dbReference type="Gene3D" id="2.40.10.250">
    <property type="entry name" value="Replicase NSP9"/>
    <property type="match status" value="1"/>
</dbReference>
<dbReference type="EMBL" id="KY967715">
    <property type="protein sequence ID" value="ASF90443.1"/>
    <property type="molecule type" value="Genomic_RNA"/>
</dbReference>
<evidence type="ECO:0000256" key="43">
    <source>
        <dbReference type="ARBA" id="ARBA00024600"/>
    </source>
</evidence>
<dbReference type="Gene3D" id="3.40.220.10">
    <property type="entry name" value="Leucine Aminopeptidase, subunit E, domain 1"/>
    <property type="match status" value="1"/>
</dbReference>
<evidence type="ECO:0000256" key="27">
    <source>
        <dbReference type="ARBA" id="ARBA00022807"/>
    </source>
</evidence>
<dbReference type="Pfam" id="PF20633">
    <property type="entry name" value="CoV_NSP13_stalk"/>
    <property type="match status" value="1"/>
</dbReference>
<dbReference type="Proteomes" id="UP000501352">
    <property type="component" value="Segment"/>
</dbReference>
<evidence type="ECO:0000256" key="38">
    <source>
        <dbReference type="ARBA" id="ARBA00023136"/>
    </source>
</evidence>
<evidence type="ECO:0000256" key="28">
    <source>
        <dbReference type="ARBA" id="ARBA00022833"/>
    </source>
</evidence>
<feature type="domain" description="Nidovirus-type SAM-dependent 2'-O-MTase" evidence="74">
    <location>
        <begin position="6029"/>
        <end position="6324"/>
    </location>
</feature>
<sequence length="6324" mass="715867">MSVSKVELLVPISDEVDATHFGTFGVAVEAYASAAPSFEGVYFVAYGLQDIVELGRNSYVMGVFGEEVLDLAVVPFGYRDEDLRGWLLFLETPVSYVKQEFLFRLLGGEQKVVYVDNYLCGNNGKPVVPKDKWKILSKGQQGLLADNVYYKVVWDVKRDDVPYEKQNMSSIVSIRYLVDIPHFLADGAVREKKRPPQDYTTMLVKGFPFLMAYDWKFVNHAVKCGKCDNHVVEAGAFESVITSCCRDEIVHQGVVTAKAGELVLTPLSNKKLILVGSTVLRNIGTAHNLSIWFVCSSCVANVKELHDLNFSVKQVAKFSLTVASEVNLEACGIEDLEVVPDDGDLMEYLIPSWLRNQSIVFFEEALDLIVKFLVKSVVVSLKGLVLLKEAIQHFTFRIIDGVVVCKTKCCGVLSKVFEDFVNFVVKLLNKSKDIGSFLGVQFRTFMNVNMMNDCLFTVKNVTVNGVRSMGLTTMNVIDFFLGKKSSVVVNEFEVAEWWNNSVSMVLCDAKPEGNGKGVVIAGQAFYNEGQFYWPLLKGTTEVAETLCFKKAGGQSVTFSGKDDIKEVEKVYRVKYELEFDSEYELFQKLLGKLLVESEFTSWNSMAEFVFDKVDEVENTAEVLVQTLDQDNVHVKNFMEFGIPEVYVYDVEGGADLTKPVLVSMFKIKDVEYDSDGAEMNSEDDIIEVPFDLGSENQEDDTEEIKVEEVKDSEVQESEADLTKIQVVTSKKPKPLCDTFKGSNDIVFLKQASNNCWINTTAFVLQVLGSKDSTIQNLYETPDDFINKVCWQNNTRWGDKDDVGNTLVKWFDNSDEVFGTMCISLKCACGLTYRDYLNIFCGNLSKNPNLGNCGVCNQTFQCQIVSLTGKMCFAFSPQMISDDILKEFGVVAAAVYHGVVFAGHWLCSDFVNRITIDGHGKQDLFVKSPLAVVVTNVEIKEEEKVEVEEKIVEPFLVRSHIKFFQLNCNQLLKLKPRLIVNAANSHLRHGGGLAAGLNDVTNGELQKQSNAYVKKYGPVPVGGSAFIRCKVDNNCLDILNIVAPRKGDDDVYGNLIKAYSNVKVEDAFVPILGCGIFGLPLIKSLRCLMKVIRGKVNVFVYLDSEVKMILDYFAKESKADVVDNVSVIKASSKDLQSETKKDIVQKVVASKEVNVKESSLNNNRFSVLSQKDTEENNALQTEVDKVETSSSVVAPDVSSVMNVESINDNTSTKKTTHKESVVVENLTVDIRNDVNIEVPVESEQNIHVSDIEDSKELKIINLNGRDSYRVDSNYEEEDADWETFYGFSNAKVFSEIDYSRYKTKFKIKHGYVALQNVANNCWVNSVGLMLQRADVVFNSEGLNVLWKRYLEGKNGGFIAFLYFIMNKEIGDLGDAEQVLLVLNKYIKCESKVIVSTEYECDSCENKVVTYEGLIAPVSLIERNFQCDHGKKVTTKVLKLSGDMIFVDVNGFNPFESNGFNLQSANVIVGDEELCHYWYWDKQKNIVFTGKGWSDKSVKDKIAYSAFVKNDEFKKKNKMNDTVVACEKNESSDYVGKFFNYGEKFLNIIVFFLQLFYRLVIMAKGYINKKDFRVVAIQTTSTSRFVFRSLVANLAGVMEGIKKKKKKISFCYKTGILLFGLFQLLLLVSQLDHSYYDEYSQSNFNKKEFCGKNFWCYLTLWNVDGLEDFPHLNIQWNVFKGGFSFTILPLFYMAIMFCFGSFYLQGFLIAMLFQWFSSVMGLSIEVLDIVNLTQFLEPVFCCFIFVKIFRFFHHVVFGCTKSFCKYCSKAAKQKKFLVSTIVNGSSKSFYVNANGGGKFCNKHNFYCKGCESYGVGNTFINESVADYLSDYVKHRVVATAPASKVVDKVAFENGKWKLYVGDEFISITEDLTSSSYTIESVLKNNLMVSNVVVVSDNSNMGVVDNACVYYSQLFCKPIFVVDRQLLFSLDIDYNTAVFDSLIKVCANSFNKDFTNCKTLEDCKKELDFSVNTQAFVDAVKMAHKYDVLLTDRSYNNFTITYAKIGDKLSKTDQAVCLRANVGIINHNVAVKENISVVWYYKNFLQLSEEGKKYIVKTTKAKGVGFYITFNDIEANTQAPVTRFQKNAGFESSFSWNVLLGFFVLTFMSLMLGFSYWNVNSLSDFNVVGFKYIENGRLKNFEGPVFCLYNNFINFDNWHYTKFNAGFKNDKNCPIVVGTFEDGKVIPNVPANVKLVGNLLYFGLNSVFQSQDNLCFDQFGLTENCVFNSACLKLTGIVGERVYCYSKGLVKDSLLYADILPHLAYQTVDGALLRLPKLIFSILGLKFVQLKDLLYCKMGECVNSQQGYCLGAESFMVYNKEYNKDKYVFCGEGFLGFIRNFYTTFNTNIFSLFLTTQVMINFLVMLIVLFGFWLVMRVRRMFGDFTVSVCYIVVATMVNSLSYLVTGNSIGLLVYGLVYFFVTLRLNYTYIWHMCFIIAYLTIAPMWTIFLYVFGLFYYFVPNVFKLGLAKGLYEGEVFVGTFDSASQATFLLNKDTYVKLVNSLSRDKLEYYASKYNQYKYYQGSGKDGEYLLACKTHLAKALADFANSQVDVVYLPPTVTFTSRMQAGLRKILQPTGVVESCVVKVSYGSLTLNGLWLGNNVYCPRHVIAEDVTKEIDYETCFMMMRKNMLEISYKNSLLKVNGVNMKGSLLVIEVDTNNVLTPDYEFVKFKSGVSFNILVSYDGIPSGVFGVTMRSNGTCKGSFLNGSCGSPGFILRDNKVCFGYMHQMEFNSGVHVGSDMDGNIYGNYKDQPVFQIEGLDVKFADNVIAFLYSALINGDNWWLTTDECTVSAFNDWACTNNFTQVENNFGLFENKTGVKLERILYAIRTYSKGFGNKTVLGFGSLTDEFTSDEIYSQTFGILQASKLKSGIKNVLVTFVFCCMFLSEWLMMSAIYYFSKDLFMLLIPVGVLISFVLSLLVKHKIMFINLYLLPTLIVMMVDNFSLYMYVANFMSDFNMSGFNLNFIVSLVSVVAVFFLHLYRFINAKKDWFNIMVALVGSLWFYMTYNETALLTTVLISVNPDWYIGLVTYHGVKIAFKLMGATFTYKYLALCYVSAGFVITMRFGVLYWINKFTGFTFGKYDYKVSAREFKYIVANGLKTPTGVFETLKLNYNLIGIGGNKNIKVSTVQSKLTDIKCCNVVLLGLLNNLGVSANSKEWNWCVSMHNKICLSNDESVVESLLALVLFFMSKCKNVDLDALLDVYFDNNSILQSVASTFASLPSFVAYETAREAYEKALKEEANAVLLKQLKKAMNIAKSEHEQEVAVQRKLERLAETAAAQMYKDVRASDKKAKVISAMHSMLFSMLRRLDMSSVDNVLNLAKDGVVPLSIVPVTSASRMIVVVPTKDVLDRIVIDNSVIYAGVVWTIIDIKDVDNKVINLKEVMIGDDIAYPLHITVERFVKLQNNEILPGVVKQRVVKAEGGGFNVEGKALYTNEQGKGFVYALIAEKDGLTHIKWDSNNEVITIELERASKFLVDRPNGTPKVMYLYFVKNLNTLRRGAVLGWIGASMRLQAGRPTEFPENSNLLSICAFAVDPAKAYLDAIKSGVKPLANCIKMLSNGSGNGQAVSYTVDAKTNQDSYGGASVCIYCRAYVEHPTVDGLCQFKGRFVQVPLGTKDPVGFCIENSICSVCKCWIGHGCVCDRSNMQTTVVDNNYLNRARGSSGARLEPCGNGTEPDVVVRAFDICNKGNACLAKAYKRNCCRFKNVDLHDAYYIIKRVNVESMEFEKNVFESFKGSNCVAEHDFFKFHHGRQEFGNICRKNLTKYTMMDLCFALRNFDENHCEVLKEILVLIKCCDEKYFENKLWFDPIENEDLYKVYAKLGHIVNTALLKCVEMCDLMVAKGYIGVLTLDNQDLNGNFYDFGDFMRSPPGMGVPVVTSYLSYMMPIMSMTDCLACERYVKSDIYGKDFKTYELLKYDFTDFKLELFSKYFKYWDRVYHPNCVECFDDDCIIHCANFNTLFSMVLPETSFGPLCKKVYIDGVSMLTTAGFHFKQLGVVWNKDLKLANSHLEMTDLMRFVSDPSLLIGSSDALLDFRTDCFSIAALSTGLTHQIVKPGHFNQEFYDYLVAKGFFLEGSMLTLKHFFFVQNGQAAITDFNYYRYNKCIMLDICQALFVKQVVLKYFECYEGGCLAAKDVIVTNLDKSAGYPLNKYGKARLYYETMSYEEQDELYNYTKRNVVPTMTQMNLKYAISGKDRARTVGGVNLVSTMTTRQYHQKVLKSIVNTRGATVVIGTTKFYGGWDDMLKRLIQGVENPCLMGWDYPKCDRSLPNMIRMISAMVLGSKHVTCCTHNEKFYRLSNELAQVLTETAFVQGGLYVKPGGTTSGDASTAYANSVFNIFQSVSSNVQRLLSVNTADIPIVSVKRIQYNLYHNIYRSCVADVNFVQEYYDYLQKHFSLMILSDDGVCCYNKDYASMGYVSDMGAFKALLYYQNGVFMSNSKCWVEEDLEKGPHEFCSQHTLLIKGDNEVYLPYPDPSRILSAGVFVDDVVKSDNVLALERYVSLAIDAYPLVKHENSEYQKVFWVLLDWIKNLYSKFNQGVLDSFSIRVVDDAQSKFWEEDFYKNLYERSTILQSAGCCVVCNSQTILRCGDCIRRPLLCTKCAYDHVCGTSHKFILAITPYVCHTSGCVVNDVTRLYLGGMSYYCFEHKPKLSFPLVSNGHVFGLYKNSAVGSVDCDVFNRIATSDWSNVDDYVLANSCKESLILFAAETIKAFEESSKSSYACAILKEVIGPKEILLSWEPGKIRPPLNHNSVFICYNMVKDTRVQIGEYVFEKVDCSSDSVYFKSNATSKLVPGMIFVLVSHNVQSLKAQTIVSQEIYSKVRLFSTLNVKEDYVNLVPYYTMIGKQRVTTIQGPPGSGKSHCIIGLGLYYPTIKIVFTACSHAAVDSLCNKAFKNYNIVDCSRIIPARARVECFDKFRVNDCSAKYVFSTINALPDVVADVVVVDEVSMLTNYDLSVINSRVKYKHIVYVGDPQQLPSPRILITRGVLKSEDYNCVTRRMCLLGPDVFLNKCYRCPAEVVKTVSALVYENKFLAVNKISGKCFKVFLKGHVQVDNGSSVNRKQLDFVKTFLELNKEWQNAVFISPYNSQNYVASKMLGLQTQTVDSAQGSEYDYVIYTQTSDTAHACNINRFNVAITRTKYGILCIMNNKKMYDELDFGVIDPTVLHSTGLFKSCVRVPYEVGPAYATTFMHLTDRFKVSNDLAVALPSVNPTFEDVVNLMGFKLDVVPDGYNPLFCTKSYAIQHVRGWIGLDVESVHCCTDNIGTNLPLQIGFSNGLNFIVKPEACVMNNNKVYWKNVKTKVPPGEQFTHLIPLMRKTQDWSVVRKRIVSMLCDQFKGVTSEIIILTWAHGMELMTMRYFVKIGVVKRCYCGMEAKFYDSENVEFKCLFHGYGCDYLYNPKLVDVQQWGYVGKLADNHDMYCALHRNAHVASGDAIMTRCLAVYECFVKKVEWNIVYPYIGEEKAINAAGRFVERHIMSVFLKLYKPEAVHDIGNPKGIRCVVYDKSWYCYDKDPVGSNVKELCYDYETHGQFKGLMLFWNCNVSCYPEFSLVCRFDTRVCNKYNLEGVNGGSLYVNKHAFHTDFYDRRAFANLKQIPFFFFDDSECEVICDVVNYVPLSDKNCITKCNIGNAICNKHAKLYQEYLEKYNLFVSNGFNLWGPKSFDVYNLWSLLRGNNSLQALERLAYNVVNSGYDKGLDGSLPVAIFNDRVIVKKDLEDIVVFENKTALPTNVAFELYVRRNVGFTPPLSLLRNLSVVRTDRFCLWDYDDNKPFTNYTSNFCLYTDFDFDVMTCYDNSISGSLERFRSANNAVLFSMTNIRGLKGFSINYAYLNGKSVFSSDGKDIKLYFYIREKGVYVENICSFFTQGRTFDTFVPRSEMEKNFLNMETQDFIVKYGLEDYGFEHVVYGDVSKNVVGGLHLLISQVRLSKMGVLKCEHFGGSVLNTINCCSVIYLDNPSYKHVCTYMDLLLDDFVVILKSQDLSVVSKVVNINVDLKNFRFMLWCKDKKVSTFYPTLQNDWLCGYSMPNVYKMQNMLLERCDLPNYGERLNLPGQIVKNTIKYTQLCQYLNKTTICVPYNMRVVHFGASGNGVSPGTAVLKRWLPQSAILLDNDCRNFASDAVFTIIGSCEVVKISPKVDLIISDMYDCEKVRSLEENKGEDGFFRFLVGFIREKLSVGGTACIKITEFSWNKELYEEIQKFEFWTILCTSVNASSSEAFLIGVNYLGNFCNKDIIKGDVSHSNYTFRRNSTIMKQSYNSVLDLSKFELKLKTTTVVDLKDDKVNDLVLGLIKSGKLIIRDCGKQDFYANKFV</sequence>
<evidence type="ECO:0000256" key="34">
    <source>
        <dbReference type="ARBA" id="ARBA00022931"/>
    </source>
</evidence>
<dbReference type="Pfam" id="PF09401">
    <property type="entry name" value="CoV_NSP10"/>
    <property type="match status" value="1"/>
</dbReference>
<feature type="domain" description="Peptidase C30" evidence="61">
    <location>
        <begin position="2566"/>
        <end position="2865"/>
    </location>
</feature>
<keyword evidence="22 54" id="KW-0255">Endonuclease</keyword>
<evidence type="ECO:0000256" key="22">
    <source>
        <dbReference type="ARBA" id="ARBA00022759"/>
    </source>
</evidence>
<feature type="transmembrane region" description="Helical" evidence="58">
    <location>
        <begin position="1688"/>
        <end position="1711"/>
    </location>
</feature>
<dbReference type="CDD" id="cd21660">
    <property type="entry name" value="alphaCoV_Nsp14"/>
    <property type="match status" value="1"/>
</dbReference>
<keyword evidence="35" id="KW-0693">Viral RNA replication</keyword>
<evidence type="ECO:0000256" key="11">
    <source>
        <dbReference type="ARBA" id="ARBA00022632"/>
    </source>
</evidence>
<dbReference type="InterPro" id="IPR044313">
    <property type="entry name" value="NSP14_alphaCoV"/>
</dbReference>
<evidence type="ECO:0000313" key="83">
    <source>
        <dbReference type="Proteomes" id="UP000501352"/>
    </source>
</evidence>
<dbReference type="Gene3D" id="3.30.160.820">
    <property type="entry name" value="Nsp15 N-terminal domain-like"/>
    <property type="match status" value="1"/>
</dbReference>
<keyword evidence="28 55" id="KW-0862">Zinc</keyword>
<feature type="region of interest" description="ZF1" evidence="55">
    <location>
        <begin position="1752"/>
        <end position="1765"/>
    </location>
</feature>
<evidence type="ECO:0000259" key="77">
    <source>
        <dbReference type="PROSITE" id="PS51961"/>
    </source>
</evidence>
<dbReference type="InterPro" id="IPR044401">
    <property type="entry name" value="NSP15_NendoU_CoV"/>
</dbReference>
<dbReference type="InterPro" id="IPR043608">
    <property type="entry name" value="CoV_NSP15_M"/>
</dbReference>
<feature type="domain" description="NendoU" evidence="75">
    <location>
        <begin position="5886"/>
        <end position="6026"/>
    </location>
</feature>
<feature type="domain" description="Nsp9 ssRNA-binding" evidence="70">
    <location>
        <begin position="3407"/>
        <end position="3515"/>
    </location>
</feature>
<dbReference type="InterPro" id="IPR044309">
    <property type="entry name" value="NSP5_Mpro_alphaCoV"/>
</dbReference>
<dbReference type="PROSITE" id="PS51946">
    <property type="entry name" value="COV_NSP4C"/>
    <property type="match status" value="1"/>
</dbReference>
<proteinExistence type="inferred from homology"/>
<keyword evidence="27" id="KW-0788">Thiol protease</keyword>
<dbReference type="GO" id="GO:0039648">
    <property type="term" value="P:symbiont-mediated perturbation of host ubiquitin-like protein modification"/>
    <property type="evidence" value="ECO:0007669"/>
    <property type="project" value="UniProtKB-KW"/>
</dbReference>
<feature type="transmembrane region" description="Helical" evidence="58">
    <location>
        <begin position="3050"/>
        <end position="3072"/>
    </location>
</feature>
<dbReference type="PROSITE" id="PS51961">
    <property type="entry name" value="AV_NSP11N_COV_NSP15M"/>
    <property type="match status" value="1"/>
</dbReference>
<dbReference type="InterPro" id="IPR044863">
    <property type="entry name" value="NIRAN"/>
</dbReference>
<feature type="domain" description="N7-MTase" evidence="73">
    <location>
        <begin position="5466"/>
        <end position="5687"/>
    </location>
</feature>
<evidence type="ECO:0000256" key="41">
    <source>
        <dbReference type="ARBA" id="ARBA00023239"/>
    </source>
</evidence>
<dbReference type="InterPro" id="IPR027417">
    <property type="entry name" value="P-loop_NTPase"/>
</dbReference>
<dbReference type="CDD" id="cd21665">
    <property type="entry name" value="alphaCoV_Nsp5_Mpro"/>
    <property type="match status" value="1"/>
</dbReference>
<dbReference type="InterPro" id="IPR043477">
    <property type="entry name" value="Peptidase_C30_dom3_CoV"/>
</dbReference>
<evidence type="ECO:0000259" key="63">
    <source>
        <dbReference type="PROSITE" id="PS51657"/>
    </source>
</evidence>
<dbReference type="Gene3D" id="1.10.8.370">
    <property type="entry name" value="nsp7 replicase"/>
    <property type="match status" value="1"/>
</dbReference>
<dbReference type="PANTHER" id="PTHR43788">
    <property type="entry name" value="DNA2/NAM7 HELICASE FAMILY MEMBER"/>
    <property type="match status" value="1"/>
</dbReference>
<feature type="domain" description="CoV Nsp3 Y" evidence="79">
    <location>
        <begin position="1748"/>
        <end position="2086"/>
    </location>
</feature>
<dbReference type="SUPFAM" id="SSF52540">
    <property type="entry name" value="P-loop containing nucleoside triphosphate hydrolases"/>
    <property type="match status" value="1"/>
</dbReference>
<evidence type="ECO:0000259" key="66">
    <source>
        <dbReference type="PROSITE" id="PS51947"/>
    </source>
</evidence>
<dbReference type="GO" id="GO:0003968">
    <property type="term" value="F:RNA-directed RNA polymerase activity"/>
    <property type="evidence" value="ECO:0007669"/>
    <property type="project" value="UniProtKB-KW"/>
</dbReference>
<dbReference type="Pfam" id="PF01661">
    <property type="entry name" value="Macro"/>
    <property type="match status" value="1"/>
</dbReference>
<feature type="domain" description="RdRp Nsp8 cofactor" evidence="69">
    <location>
        <begin position="3214"/>
        <end position="3406"/>
    </location>
</feature>
<evidence type="ECO:0000259" key="65">
    <source>
        <dbReference type="PROSITE" id="PS51946"/>
    </source>
</evidence>
<dbReference type="PROSITE" id="PS51154">
    <property type="entry name" value="MACRO"/>
    <property type="match status" value="1"/>
</dbReference>
<dbReference type="InterPro" id="IPR013016">
    <property type="entry name" value="Peptidase_C16_CoV"/>
</dbReference>
<keyword evidence="25 54" id="KW-0378">Hydrolase</keyword>
<dbReference type="InterPro" id="IPR041679">
    <property type="entry name" value="DNA2/NAM7-like_C"/>
</dbReference>
<dbReference type="PROSITE" id="PS51948">
    <property type="entry name" value="COV_NSP12_RDRP"/>
    <property type="match status" value="1"/>
</dbReference>
<accession>A0A240FW11</accession>
<comment type="cofactor">
    <cofactor evidence="2">
        <name>Mn(2+)</name>
        <dbReference type="ChEBI" id="CHEBI:29035"/>
    </cofactor>
</comment>
<dbReference type="PROSITE" id="PS51952">
    <property type="entry name" value="COV_EXON_MTASE_COACT"/>
    <property type="match status" value="1"/>
</dbReference>
<dbReference type="Gene3D" id="1.10.150.420">
    <property type="entry name" value="Coronavirus nonstructural protein 4 C-terminus"/>
    <property type="match status" value="1"/>
</dbReference>
<evidence type="ECO:0000256" key="3">
    <source>
        <dbReference type="ARBA" id="ARBA00004301"/>
    </source>
</evidence>
<feature type="transmembrane region" description="Helical" evidence="58">
    <location>
        <begin position="2385"/>
        <end position="2415"/>
    </location>
</feature>
<keyword evidence="42" id="KW-0899">Viral immunoevasion</keyword>
<comment type="function">
    <text evidence="45">Forms a primer, NSP9-pU, which is utilized by the polymerase for the initiation of RNA chains. Interacts with ribosome signal recognition particle RNA (SRP). Together with NSP8, suppress protein integration into the cell membrane, thereby disrupting host immune defenses.</text>
</comment>
<evidence type="ECO:0000259" key="78">
    <source>
        <dbReference type="PROSITE" id="PS51989"/>
    </source>
</evidence>
<feature type="domain" description="RdRp Nsp7 cofactor" evidence="68">
    <location>
        <begin position="3132"/>
        <end position="3213"/>
    </location>
</feature>
<evidence type="ECO:0000259" key="72">
    <source>
        <dbReference type="PROSITE" id="PS51953"/>
    </source>
</evidence>
<dbReference type="Gene3D" id="3.40.50.11580">
    <property type="match status" value="1"/>
</dbReference>
<feature type="region of interest" description="CoV-Y" evidence="55">
    <location>
        <begin position="1839"/>
        <end position="2086"/>
    </location>
</feature>
<dbReference type="CDD" id="cd21689">
    <property type="entry name" value="stalk_CoV_Nsp13-like"/>
    <property type="match status" value="1"/>
</dbReference>
<dbReference type="InterPro" id="IPR043504">
    <property type="entry name" value="Peptidase_S1_PA_chymotrypsin"/>
</dbReference>
<evidence type="ECO:0000256" key="23">
    <source>
        <dbReference type="ARBA" id="ARBA00022771"/>
    </source>
</evidence>
<dbReference type="InterPro" id="IPR027351">
    <property type="entry name" value="(+)RNA_virus_helicase_core_dom"/>
</dbReference>
<keyword evidence="9" id="KW-0945">Host-virus interaction</keyword>
<evidence type="ECO:0000259" key="79">
    <source>
        <dbReference type="PROSITE" id="PS51992"/>
    </source>
</evidence>
<dbReference type="GO" id="GO:0008242">
    <property type="term" value="F:omega peptidase activity"/>
    <property type="evidence" value="ECO:0007669"/>
    <property type="project" value="InterPro"/>
</dbReference>
<feature type="active site" evidence="54">
    <location>
        <position position="5916"/>
    </location>
</feature>
<dbReference type="InterPro" id="IPR044371">
    <property type="entry name" value="Macro_X_NSP3-like"/>
</dbReference>
<dbReference type="SUPFAM" id="SSF144246">
    <property type="entry name" value="Coronavirus NSP10-like"/>
    <property type="match status" value="1"/>
</dbReference>
<keyword evidence="17 52" id="KW-0540">Nuclease</keyword>
<evidence type="ECO:0000259" key="74">
    <source>
        <dbReference type="PROSITE" id="PS51955"/>
    </source>
</evidence>
<dbReference type="InterPro" id="IPR044369">
    <property type="entry name" value="NSP6_alphaCoV"/>
</dbReference>
<dbReference type="InterPro" id="IPR046436">
    <property type="entry name" value="NIV_EXON"/>
</dbReference>
<dbReference type="Pfam" id="PF13245">
    <property type="entry name" value="AAA_19"/>
    <property type="match status" value="1"/>
</dbReference>
<evidence type="ECO:0000256" key="31">
    <source>
        <dbReference type="ARBA" id="ARBA00022870"/>
    </source>
</evidence>
<comment type="function">
    <text evidence="44">RNA-directed RNA polymerase that catalyzes the transcription of viral genomic and subgenomic RNAs. Acts in complex with nsp7 and nsp8 to transcribe both the minus and positive strands of genomic RNA. The kinase-like NiRAN domain of NSP12 attaches one or more nucleotides to the amino terminus of NSP9, forming a covalent RNA-protein intermediate that serves as transcription/replication primer. Subgenomic RNAs (sgRNAs) are formed by discontinuous transcription: The polymerase has the ability to pause at transcription-regulating sequences (TRS) and jump to the leader TRS, resulting in a major deletion. This creates a series of subgenomic RNAs that are replicated, transcribed and translated. In addition, Nsp12 is a subunit of the viral RNA capping enzyme that catalyzes the RNA guanylyltransferase reaction for genomic and sub-genomic RNAs. Subsequently, the NiRAN domain transfers RNA to GDP, and forms the core cap structure GpppA-RNA.</text>
</comment>
<dbReference type="PROSITE" id="PS51442">
    <property type="entry name" value="M_PRO"/>
    <property type="match status" value="1"/>
</dbReference>
<dbReference type="PROSITE" id="PS51992">
    <property type="entry name" value="COV_NSP3_Y"/>
    <property type="match status" value="1"/>
</dbReference>
<dbReference type="InterPro" id="IPR044357">
    <property type="entry name" value="NSP3_Ubl1_dom_CoV"/>
</dbReference>
<evidence type="ECO:0000256" key="40">
    <source>
        <dbReference type="ARBA" id="ARBA00023200"/>
    </source>
</evidence>
<dbReference type="PROSITE" id="PS51953">
    <property type="entry name" value="NIV_EXON"/>
    <property type="match status" value="1"/>
</dbReference>
<dbReference type="InterPro" id="IPR037204">
    <property type="entry name" value="NSP7_sf_CoV"/>
</dbReference>
<feature type="transmembrane region" description="Helical" evidence="58">
    <location>
        <begin position="2994"/>
        <end position="3019"/>
    </location>
</feature>
<dbReference type="CDD" id="cd21897">
    <property type="entry name" value="alphaCoV_Nsp9"/>
    <property type="match status" value="1"/>
</dbReference>
<dbReference type="Pfam" id="PF08710">
    <property type="entry name" value="CoV_NSP9"/>
    <property type="match status" value="1"/>
</dbReference>
<dbReference type="GO" id="GO:0004483">
    <property type="term" value="F:methyltransferase cap1 activity"/>
    <property type="evidence" value="ECO:0007669"/>
    <property type="project" value="UniProtKB-EC"/>
</dbReference>
<keyword evidence="21" id="KW-0688">Ribosomal frameshifting</keyword>
<dbReference type="InterPro" id="IPR043611">
    <property type="entry name" value="CoV_NSP3_C"/>
</dbReference>
<feature type="domain" description="AV-Nsp11N/CoV-Nsp15M" evidence="77">
    <location>
        <begin position="5752"/>
        <end position="5869"/>
    </location>
</feature>
<feature type="transmembrane region" description="Helical" evidence="58">
    <location>
        <begin position="2427"/>
        <end position="2458"/>
    </location>
</feature>
<dbReference type="InterPro" id="IPR043178">
    <property type="entry name" value="PLpro_thumb_sf_CoV"/>
</dbReference>
<dbReference type="PROSITE" id="PS51989">
    <property type="entry name" value="COV_NSP2_N"/>
    <property type="match status" value="1"/>
</dbReference>
<dbReference type="Pfam" id="PF19212">
    <property type="entry name" value="CoV_NSP2_C"/>
    <property type="match status" value="1"/>
</dbReference>
<evidence type="ECO:0000259" key="62">
    <source>
        <dbReference type="PROSITE" id="PS51653"/>
    </source>
</evidence>
<evidence type="ECO:0000259" key="69">
    <source>
        <dbReference type="PROSITE" id="PS51950"/>
    </source>
</evidence>
<evidence type="ECO:0000256" key="13">
    <source>
        <dbReference type="ARBA" id="ARBA00022670"/>
    </source>
</evidence>
<dbReference type="InterPro" id="IPR043613">
    <property type="entry name" value="CoV_NSP2_C"/>
</dbReference>
<dbReference type="GO" id="GO:0019079">
    <property type="term" value="P:viral genome replication"/>
    <property type="evidence" value="ECO:0007669"/>
    <property type="project" value="InterPro"/>
</dbReference>
<evidence type="ECO:0000259" key="60">
    <source>
        <dbReference type="PROSITE" id="PS51154"/>
    </source>
</evidence>
<dbReference type="InterPro" id="IPR009469">
    <property type="entry name" value="RdRp_N_CoV"/>
</dbReference>
<dbReference type="GO" id="GO:0033644">
    <property type="term" value="C:host cell membrane"/>
    <property type="evidence" value="ECO:0007669"/>
    <property type="project" value="UniProtKB-SubCell"/>
</dbReference>
<dbReference type="SUPFAM" id="SSF140367">
    <property type="entry name" value="Coronavirus NSP7-like"/>
    <property type="match status" value="1"/>
</dbReference>
<dbReference type="GO" id="GO:0004482">
    <property type="term" value="F:mRNA 5'-cap (guanine-N7-)-methyltransferase activity"/>
    <property type="evidence" value="ECO:0007669"/>
    <property type="project" value="InterPro"/>
</dbReference>
<dbReference type="PROSITE" id="PS51951">
    <property type="entry name" value="COV_NSP9_SSRNA_BD"/>
    <property type="match status" value="1"/>
</dbReference>
<dbReference type="GO" id="GO:0016829">
    <property type="term" value="F:lyase activity"/>
    <property type="evidence" value="ECO:0007669"/>
    <property type="project" value="UniProtKB-KW"/>
</dbReference>
<feature type="domain" description="3Ecto" evidence="80">
    <location>
        <begin position="1614"/>
        <end position="1679"/>
    </location>
</feature>
<evidence type="ECO:0000256" key="17">
    <source>
        <dbReference type="ARBA" id="ARBA00022722"/>
    </source>
</evidence>
<dbReference type="InterPro" id="IPR046435">
    <property type="entry name" value="N7_MTase_CoV"/>
</dbReference>
<evidence type="ECO:0000256" key="25">
    <source>
        <dbReference type="ARBA" id="ARBA00022801"/>
    </source>
</evidence>
<keyword evidence="29 52" id="KW-0269">Exonuclease</keyword>
<dbReference type="Pfam" id="PF20631">
    <property type="entry name" value="CoV_NSP13_1B"/>
    <property type="match status" value="1"/>
</dbReference>
<dbReference type="InterPro" id="IPR027352">
    <property type="entry name" value="NSP13_ZBD_CoV-like"/>
</dbReference>
<dbReference type="InterPro" id="IPR043174">
    <property type="entry name" value="NSP15_middle_sf"/>
</dbReference>
<evidence type="ECO:0000256" key="21">
    <source>
        <dbReference type="ARBA" id="ARBA00022758"/>
    </source>
</evidence>
<dbReference type="GO" id="GO:0000175">
    <property type="term" value="F:3'-5'-RNA exonuclease activity"/>
    <property type="evidence" value="ECO:0007669"/>
    <property type="project" value="InterPro"/>
</dbReference>
<feature type="active site" evidence="54">
    <location>
        <position position="5972"/>
    </location>
</feature>
<dbReference type="Pfam" id="PF19217">
    <property type="entry name" value="CoV_NSP4_N"/>
    <property type="match status" value="1"/>
</dbReference>
<dbReference type="GO" id="GO:0039548">
    <property type="term" value="P:symbiont-mediated suppression of host cytoplasmic pattern recognition receptor signaling pathway via inhibition of IRF3 activity"/>
    <property type="evidence" value="ECO:0007669"/>
    <property type="project" value="UniProtKB-KW"/>
</dbReference>
<dbReference type="SUPFAM" id="SSF142877">
    <property type="entry name" value="EndoU-like"/>
    <property type="match status" value="1"/>
</dbReference>
<evidence type="ECO:0000256" key="1">
    <source>
        <dbReference type="ARBA" id="ARBA00000707"/>
    </source>
</evidence>
<dbReference type="PANTHER" id="PTHR43788:SF8">
    <property type="entry name" value="DNA-BINDING PROTEIN SMUBP-2"/>
    <property type="match status" value="1"/>
</dbReference>
<keyword evidence="19" id="KW-0677">Repeat</keyword>
<dbReference type="CDD" id="cd21161">
    <property type="entry name" value="NendoU_cv_Nsp15-like"/>
    <property type="match status" value="1"/>
</dbReference>
<evidence type="ECO:0000256" key="35">
    <source>
        <dbReference type="ARBA" id="ARBA00022953"/>
    </source>
</evidence>
<evidence type="ECO:0000313" key="82">
    <source>
        <dbReference type="EMBL" id="ASF90443.1"/>
    </source>
</evidence>
<dbReference type="SUPFAM" id="SSF56672">
    <property type="entry name" value="DNA/RNA polymerases"/>
    <property type="match status" value="1"/>
</dbReference>
<evidence type="ECO:0000256" key="37">
    <source>
        <dbReference type="ARBA" id="ARBA00023050"/>
    </source>
</evidence>
<evidence type="ECO:0000256" key="14">
    <source>
        <dbReference type="ARBA" id="ARBA00022679"/>
    </source>
</evidence>
<dbReference type="SUPFAM" id="SSF53335">
    <property type="entry name" value="S-adenosyl-L-methionine-dependent methyltransferases"/>
    <property type="match status" value="1"/>
</dbReference>
<dbReference type="Pfam" id="PF06471">
    <property type="entry name" value="CoV_ExoN"/>
    <property type="match status" value="1"/>
</dbReference>
<keyword evidence="26" id="KW-0347">Helicase</keyword>
<evidence type="ECO:0000259" key="64">
    <source>
        <dbReference type="PROSITE" id="PS51943"/>
    </source>
</evidence>
<dbReference type="PROSITE" id="PS51950">
    <property type="entry name" value="COV_NSP8"/>
    <property type="match status" value="1"/>
</dbReference>
<feature type="active site" evidence="52">
    <location>
        <position position="5438"/>
    </location>
</feature>
<dbReference type="GO" id="GO:0043139">
    <property type="term" value="F:5'-3' DNA helicase activity"/>
    <property type="evidence" value="ECO:0007669"/>
    <property type="project" value="TreeGrafter"/>
</dbReference>
<feature type="domain" description="Macro" evidence="60">
    <location>
        <begin position="947"/>
        <end position="1116"/>
    </location>
</feature>
<evidence type="ECO:0000256" key="8">
    <source>
        <dbReference type="ARBA" id="ARBA00022484"/>
    </source>
</evidence>
<feature type="domain" description="Nsp15 N-terminal oligomerization" evidence="76">
    <location>
        <begin position="5691"/>
        <end position="5751"/>
    </location>
</feature>
<dbReference type="InterPro" id="IPR001205">
    <property type="entry name" value="RNA-dir_pol_C"/>
</dbReference>
<keyword evidence="36 58" id="KW-1133">Transmembrane helix</keyword>
<dbReference type="InterPro" id="IPR048673">
    <property type="entry name" value="NSP13_stalk_CoV"/>
</dbReference>
<dbReference type="CDD" id="cd21401">
    <property type="entry name" value="ZBD_cv_Nsp13-like"/>
    <property type="match status" value="1"/>
</dbReference>
<dbReference type="GO" id="GO:0044172">
    <property type="term" value="C:host cell endoplasmic reticulum-Golgi intermediate compartment"/>
    <property type="evidence" value="ECO:0007669"/>
    <property type="project" value="UniProtKB-SubCell"/>
</dbReference>
<dbReference type="InterPro" id="IPR008740">
    <property type="entry name" value="Peptidase_C30_CoV"/>
</dbReference>
<dbReference type="PROSITE" id="PS51124">
    <property type="entry name" value="PEPTIDASE_C16"/>
    <property type="match status" value="1"/>
</dbReference>
<feature type="region of interest" description="Y4" evidence="55">
    <location>
        <begin position="1985"/>
        <end position="2086"/>
    </location>
</feature>
<feature type="domain" description="NiRAN" evidence="66">
    <location>
        <begin position="3658"/>
        <end position="3908"/>
    </location>
</feature>
<keyword evidence="23 49" id="KW-0863">Zinc-finger</keyword>
<dbReference type="InterPro" id="IPR044322">
    <property type="entry name" value="NSP15_M_alpha_beta_CoV"/>
</dbReference>
<dbReference type="GO" id="GO:0044220">
    <property type="term" value="C:host cell perinuclear region of cytoplasm"/>
    <property type="evidence" value="ECO:0007669"/>
    <property type="project" value="UniProtKB-SubCell"/>
</dbReference>
<evidence type="ECO:0000256" key="7">
    <source>
        <dbReference type="ARBA" id="ARBA00022482"/>
    </source>
</evidence>
<dbReference type="CDD" id="cd21830">
    <property type="entry name" value="alphaCoV_Nsp8"/>
    <property type="match status" value="1"/>
</dbReference>
<dbReference type="PROSITE" id="PS51993">
    <property type="entry name" value="COV_3ECTO"/>
    <property type="match status" value="1"/>
</dbReference>
<keyword evidence="7" id="KW-1113">Inhibition of host RLR pathway by virus</keyword>
<feature type="active site" evidence="52">
    <location>
        <position position="5263"/>
    </location>
</feature>
<keyword evidence="41" id="KW-0456">Lyase</keyword>
<evidence type="ECO:0000256" key="53">
    <source>
        <dbReference type="PROSITE-ProRule" id="PRU01299"/>
    </source>
</evidence>
<evidence type="ECO:0000256" key="30">
    <source>
        <dbReference type="ARBA" id="ARBA00022840"/>
    </source>
</evidence>
<keyword evidence="83" id="KW-1185">Reference proteome</keyword>
<feature type="transmembrane region" description="Helical" evidence="58">
    <location>
        <begin position="1608"/>
        <end position="1629"/>
    </location>
</feature>
<dbReference type="GO" id="GO:0006351">
    <property type="term" value="P:DNA-templated transcription"/>
    <property type="evidence" value="ECO:0007669"/>
    <property type="project" value="InterPro"/>
</dbReference>
<dbReference type="Pfam" id="PF19219">
    <property type="entry name" value="CoV_NSP15_N"/>
    <property type="match status" value="1"/>
</dbReference>
<comment type="catalytic activity">
    <reaction evidence="1">
        <text>Thiol-dependent hydrolysis of ester, thioester, amide, peptide and isopeptide bonds formed by the C-terminal Gly of ubiquitin (a 76-residue protein attached to proteins as an intracellular targeting signal).</text>
        <dbReference type="EC" id="3.4.19.12"/>
    </reaction>
</comment>
<dbReference type="InterPro" id="IPR043609">
    <property type="entry name" value="NendoU_nidovirus"/>
</dbReference>
<evidence type="ECO:0000256" key="51">
    <source>
        <dbReference type="PROSITE-ProRule" id="PRU01296"/>
    </source>
</evidence>
<dbReference type="Pfam" id="PF20632">
    <property type="entry name" value="CoV_NSP13_ZBD"/>
    <property type="match status" value="1"/>
</dbReference>
<dbReference type="Pfam" id="PF19216">
    <property type="entry name" value="CoV_NSP15_M"/>
    <property type="match status" value="1"/>
</dbReference>
<evidence type="ECO:0000256" key="46">
    <source>
        <dbReference type="ARBA" id="ARBA00047984"/>
    </source>
</evidence>
<keyword evidence="37" id="KW-1072">Activation of host autophagy by virus</keyword>
<comment type="subcellular location">
    <subcellularLocation>
        <location evidence="4">Host cytoplasm</location>
        <location evidence="4">Host perinuclear region</location>
    </subcellularLocation>
    <subcellularLocation>
        <location evidence="5">Host endoplasmic reticulum-Golgi intermediate compartment</location>
    </subcellularLocation>
    <subcellularLocation>
        <location evidence="3">Host membrane</location>
        <topology evidence="3">Multi-pass membrane protein</topology>
    </subcellularLocation>
</comment>
<dbReference type="GO" id="GO:0005524">
    <property type="term" value="F:ATP binding"/>
    <property type="evidence" value="ECO:0007669"/>
    <property type="project" value="UniProtKB-KW"/>
</dbReference>
<feature type="region of interest" description="Y1" evidence="55">
    <location>
        <begin position="1748"/>
        <end position="1838"/>
    </location>
</feature>
<dbReference type="GO" id="GO:0004519">
    <property type="term" value="F:endonuclease activity"/>
    <property type="evidence" value="ECO:0007669"/>
    <property type="project" value="UniProtKB-UniRule"/>
</dbReference>
<evidence type="ECO:0000259" key="67">
    <source>
        <dbReference type="PROSITE" id="PS51948"/>
    </source>
</evidence>
<dbReference type="Gene3D" id="2.40.10.10">
    <property type="entry name" value="Trypsin-like serine proteases"/>
    <property type="match status" value="2"/>
</dbReference>
<dbReference type="InterPro" id="IPR043472">
    <property type="entry name" value="Macro_dom-like"/>
</dbReference>
<dbReference type="InterPro" id="IPR014822">
    <property type="entry name" value="NSP9_CoV"/>
</dbReference>
<dbReference type="InterPro" id="IPR038123">
    <property type="entry name" value="NSP4_C_sf_CoV"/>
</dbReference>
<feature type="region of interest" description="GpppA-binding" evidence="53">
    <location>
        <begin position="5578"/>
        <end position="5592"/>
    </location>
</feature>
<dbReference type="Pfam" id="PF08717">
    <property type="entry name" value="CoV_NSP8"/>
    <property type="match status" value="1"/>
</dbReference>
<dbReference type="PROSITE" id="PS52000">
    <property type="entry name" value="COV_NSP12_IF"/>
    <property type="match status" value="1"/>
</dbReference>
<dbReference type="PROSITE" id="PS51657">
    <property type="entry name" value="PSRV_HELICASE"/>
    <property type="match status" value="1"/>
</dbReference>
<evidence type="ECO:0000259" key="81">
    <source>
        <dbReference type="PROSITE" id="PS52000"/>
    </source>
</evidence>
<dbReference type="PROSITE" id="PS51653">
    <property type="entry name" value="CV_ZBD"/>
    <property type="match status" value="1"/>
</dbReference>
<dbReference type="InterPro" id="IPR043615">
    <property type="entry name" value="NSP2_N_CoV"/>
</dbReference>
<evidence type="ECO:0000256" key="58">
    <source>
        <dbReference type="SAM" id="Phobius"/>
    </source>
</evidence>
<dbReference type="PROSITE" id="PS51954">
    <property type="entry name" value="COV_N7_MTASE"/>
    <property type="match status" value="1"/>
</dbReference>
<evidence type="ECO:0000259" key="80">
    <source>
        <dbReference type="PROSITE" id="PS51993"/>
    </source>
</evidence>
<evidence type="ECO:0000256" key="49">
    <source>
        <dbReference type="PROSITE-ProRule" id="PRU00444"/>
    </source>
</evidence>
<dbReference type="Pfam" id="PF13087">
    <property type="entry name" value="AAA_12"/>
    <property type="match status" value="1"/>
</dbReference>
<dbReference type="InterPro" id="IPR047912">
    <property type="entry name" value="Nsp13_helicase_alphaCoV"/>
</dbReference>
<dbReference type="GO" id="GO:0004197">
    <property type="term" value="F:cysteine-type endopeptidase activity"/>
    <property type="evidence" value="ECO:0007669"/>
    <property type="project" value="InterPro"/>
</dbReference>
<evidence type="ECO:0000256" key="44">
    <source>
        <dbReference type="ARBA" id="ARBA00043918"/>
    </source>
</evidence>
<keyword evidence="34" id="KW-1092">Inhibition of host IRF3 by virus</keyword>
<evidence type="ECO:0000256" key="56">
    <source>
        <dbReference type="PROSITE-ProRule" id="PRU01337"/>
    </source>
</evidence>
<dbReference type="InterPro" id="IPR049894">
    <property type="entry name" value="COV_NSP3_3ECTO"/>
</dbReference>
<reference evidence="82 83" key="1">
    <citation type="journal article" date="2017" name="J. Virol.">
        <title>Discovery of a Highly Divergent Coronavirus in the Asian House Shrew from China Illuminates the Origin of the Alphacoronaviruses.</title>
        <authorList>
            <person name="Wang W."/>
            <person name="Lin X.D."/>
            <person name="Liao Y."/>
            <person name="Guan X.Q."/>
            <person name="Guo W.P."/>
            <person name="Xing J.G."/>
            <person name="Holmes E.C."/>
            <person name="Zhang Y.Z."/>
        </authorList>
    </citation>
    <scope>NUCLEOTIDE SEQUENCE [LARGE SCALE GENOMIC DNA]</scope>
    <source>
        <strain evidence="82">Xingguo-74</strain>
    </source>
</reference>
<dbReference type="Pfam" id="PF08715">
    <property type="entry name" value="CoV_peptidase"/>
    <property type="match status" value="1"/>
</dbReference>
<dbReference type="CDD" id="cd21167">
    <property type="entry name" value="M_alpha_beta_cv_Nsp15-like"/>
    <property type="match status" value="1"/>
</dbReference>
<feature type="domain" description="CV ZBD" evidence="62">
    <location>
        <begin position="4580"/>
        <end position="4692"/>
    </location>
</feature>
<feature type="domain" description="ExoN/MTase coactivator" evidence="71">
    <location>
        <begin position="3516"/>
        <end position="3655"/>
    </location>
</feature>
<dbReference type="InterPro" id="IPR044343">
    <property type="entry name" value="NSP13_1B_dom_CoV"/>
</dbReference>
<dbReference type="PROSITE" id="PS51958">
    <property type="entry name" value="NENDOU"/>
    <property type="match status" value="1"/>
</dbReference>
<dbReference type="Gene3D" id="1.10.8.1190">
    <property type="match status" value="2"/>
</dbReference>
<evidence type="ECO:0000256" key="19">
    <source>
        <dbReference type="ARBA" id="ARBA00022737"/>
    </source>
</evidence>
<evidence type="ECO:0000256" key="16">
    <source>
        <dbReference type="ARBA" id="ARBA00022695"/>
    </source>
</evidence>
<dbReference type="GO" id="GO:0003724">
    <property type="term" value="F:RNA helicase activity"/>
    <property type="evidence" value="ECO:0007669"/>
    <property type="project" value="UniProtKB-EC"/>
</dbReference>
<feature type="domain" description="Nsp12 RNA-dependent RNA polymerase" evidence="67">
    <location>
        <begin position="4013"/>
        <end position="4579"/>
    </location>
</feature>
<evidence type="ECO:0000259" key="59">
    <source>
        <dbReference type="PROSITE" id="PS51124"/>
    </source>
</evidence>
<dbReference type="SUPFAM" id="SSF52949">
    <property type="entry name" value="Macro domain-like"/>
    <property type="match status" value="1"/>
</dbReference>
<dbReference type="InterPro" id="IPR037230">
    <property type="entry name" value="NSP8_sf_CoV"/>
</dbReference>
<evidence type="ECO:0000256" key="45">
    <source>
        <dbReference type="ARBA" id="ARBA00043928"/>
    </source>
</evidence>
<feature type="region of interest" description="ZF2" evidence="55">
    <location>
        <begin position="1798"/>
        <end position="1808"/>
    </location>
</feature>
<keyword evidence="24" id="KW-0833">Ubl conjugation pathway</keyword>
<dbReference type="InterPro" id="IPR032505">
    <property type="entry name" value="CoV_NSP4_C"/>
</dbReference>
<evidence type="ECO:0000256" key="54">
    <source>
        <dbReference type="PROSITE-ProRule" id="PRU01303"/>
    </source>
</evidence>
<keyword evidence="20" id="KW-0547">Nucleotide-binding</keyword>
<dbReference type="InterPro" id="IPR047566">
    <property type="entry name" value="CoV_NSP3_Y"/>
</dbReference>
<dbReference type="InterPro" id="IPR009466">
    <property type="entry name" value="NSP14_CoV"/>
</dbReference>
<dbReference type="Pfam" id="PF08716">
    <property type="entry name" value="CoV_NSP7"/>
    <property type="match status" value="1"/>
</dbReference>
<dbReference type="PROSITE" id="PS51960">
    <property type="entry name" value="COV_NSP15_NTD"/>
    <property type="match status" value="1"/>
</dbReference>
<feature type="active site" evidence="54">
    <location>
        <position position="5931"/>
    </location>
</feature>
<evidence type="ECO:0000256" key="33">
    <source>
        <dbReference type="ARBA" id="ARBA00022884"/>
    </source>
</evidence>
<evidence type="ECO:0000256" key="36">
    <source>
        <dbReference type="ARBA" id="ARBA00022989"/>
    </source>
</evidence>
<dbReference type="Pfam" id="PF06460">
    <property type="entry name" value="CoV_Methyltr_2"/>
    <property type="match status" value="1"/>
</dbReference>
<keyword evidence="16" id="KW-0548">Nucleotidyltransferase</keyword>
<dbReference type="InterPro" id="IPR044385">
    <property type="entry name" value="NSP2_HCoV-229E-like"/>
</dbReference>
<evidence type="ECO:0000256" key="10">
    <source>
        <dbReference type="ARBA" id="ARBA00022603"/>
    </source>
</evidence>
<dbReference type="InterPro" id="IPR044356">
    <property type="entry name" value="RdRp_alphaCoV"/>
</dbReference>
<keyword evidence="14 53" id="KW-0808">Transferase</keyword>
<dbReference type="CDD" id="cd21712">
    <property type="entry name" value="TM_Y_alphaCoV_Nsp3_C"/>
    <property type="match status" value="1"/>
</dbReference>
<keyword evidence="40" id="KW-1035">Host cytoplasm</keyword>
<dbReference type="CDD" id="cd21514">
    <property type="entry name" value="alphaCoV_Nsp2_HCoV-229E-like"/>
    <property type="match status" value="1"/>
</dbReference>
<feature type="active site" evidence="52">
    <location>
        <position position="5362"/>
    </location>
</feature>
<dbReference type="InterPro" id="IPR048672">
    <property type="entry name" value="NSP13_ZBD_CoV"/>
</dbReference>
<evidence type="ECO:0000259" key="73">
    <source>
        <dbReference type="PROSITE" id="PS51954"/>
    </source>
</evidence>
<feature type="transmembrane region" description="Helical" evidence="58">
    <location>
        <begin position="2928"/>
        <end position="2950"/>
    </location>
</feature>
<dbReference type="SUPFAM" id="SSF143076">
    <property type="entry name" value="Coronavirus NSP8-like"/>
    <property type="match status" value="1"/>
</dbReference>
<name>A0A240FW11_9ALPC</name>
<keyword evidence="12" id="KW-1130">Modulation of host ubiquitin pathway by virus</keyword>
<keyword evidence="15 58" id="KW-0812">Transmembrane</keyword>
<dbReference type="Pfam" id="PF16348">
    <property type="entry name" value="CoV_NSP4_C"/>
    <property type="match status" value="1"/>
</dbReference>
<keyword evidence="8" id="KW-0696">RNA-directed RNA polymerase</keyword>
<evidence type="ECO:0000259" key="61">
    <source>
        <dbReference type="PROSITE" id="PS51442"/>
    </source>
</evidence>
<dbReference type="Pfam" id="PF19218">
    <property type="entry name" value="CoV_NSP3_C"/>
    <property type="match status" value="1"/>
</dbReference>
<dbReference type="Gene3D" id="1.10.1840.10">
    <property type="entry name" value="main proteinase (3clpro) structure, domain 3"/>
    <property type="match status" value="1"/>
</dbReference>
<evidence type="ECO:0000259" key="68">
    <source>
        <dbReference type="PROSITE" id="PS51949"/>
    </source>
</evidence>
<comment type="catalytic activity">
    <reaction evidence="47">
        <text>ATP + H2O = ADP + phosphate + H(+)</text>
        <dbReference type="Rhea" id="RHEA:13065"/>
        <dbReference type="ChEBI" id="CHEBI:15377"/>
        <dbReference type="ChEBI" id="CHEBI:15378"/>
        <dbReference type="ChEBI" id="CHEBI:30616"/>
        <dbReference type="ChEBI" id="CHEBI:43474"/>
        <dbReference type="ChEBI" id="CHEBI:456216"/>
        <dbReference type="EC" id="3.6.4.12"/>
    </reaction>
</comment>
<comment type="similarity">
    <text evidence="6 50">Belongs to the coronaviruses polyprotein 1ab family.</text>
</comment>
<dbReference type="InterPro" id="IPR046438">
    <property type="entry name" value="NIV_2_O_MTASE"/>
</dbReference>
<evidence type="ECO:0000256" key="20">
    <source>
        <dbReference type="ARBA" id="ARBA00022741"/>
    </source>
</evidence>
<dbReference type="CDD" id="cd21473">
    <property type="entry name" value="cv_Nsp4_TM"/>
    <property type="match status" value="1"/>
</dbReference>
<dbReference type="InterPro" id="IPR046441">
    <property type="entry name" value="RdRp_CoV"/>
</dbReference>
<dbReference type="SUPFAM" id="SSF101816">
    <property type="entry name" value="Replicase NSP9"/>
    <property type="match status" value="1"/>
</dbReference>
<dbReference type="CDD" id="cd21588">
    <property type="entry name" value="alphaCoV_RdRp"/>
    <property type="match status" value="1"/>
</dbReference>
<evidence type="ECO:0000259" key="75">
    <source>
        <dbReference type="PROSITE" id="PS51958"/>
    </source>
</evidence>
<evidence type="ECO:0000259" key="76">
    <source>
        <dbReference type="PROSITE" id="PS51960"/>
    </source>
</evidence>
<feature type="transmembrane region" description="Helical" evidence="58">
    <location>
        <begin position="2962"/>
        <end position="2982"/>
    </location>
</feature>
<dbReference type="InterPro" id="IPR046440">
    <property type="entry name" value="AV_NSP11N_COV_NSP15M"/>
</dbReference>
<evidence type="ECO:0000256" key="4">
    <source>
        <dbReference type="ARBA" id="ARBA00004407"/>
    </source>
</evidence>
<keyword evidence="39 56" id="KW-1015">Disulfide bond</keyword>
<feature type="transmembrane region" description="Helical" evidence="58">
    <location>
        <begin position="2346"/>
        <end position="2373"/>
    </location>
</feature>
<dbReference type="CDD" id="cd21409">
    <property type="entry name" value="1B_cv_Nsp13-like"/>
    <property type="match status" value="1"/>
</dbReference>
<dbReference type="GO" id="GO:0075523">
    <property type="term" value="P:viral translational frameshifting"/>
    <property type="evidence" value="ECO:0007669"/>
    <property type="project" value="UniProtKB-KW"/>
</dbReference>
<dbReference type="Gene3D" id="3.40.50.300">
    <property type="entry name" value="P-loop containing nucleotide triphosphate hydrolases"/>
    <property type="match status" value="2"/>
</dbReference>
<feature type="transmembrane region" description="Helical" evidence="58">
    <location>
        <begin position="2091"/>
        <end position="2114"/>
    </location>
</feature>
<protein>
    <recommendedName>
        <fullName evidence="57">ORF1ab polyprotein</fullName>
    </recommendedName>
</protein>
<evidence type="ECO:0000259" key="70">
    <source>
        <dbReference type="PROSITE" id="PS51951"/>
    </source>
</evidence>
<dbReference type="InterPro" id="IPR009003">
    <property type="entry name" value="Peptidase_S1_PA"/>
</dbReference>
<feature type="disulfide bond" evidence="56">
    <location>
        <begin position="1648"/>
        <end position="1654"/>
    </location>
</feature>
<keyword evidence="38 58" id="KW-0472">Membrane</keyword>
<comment type="catalytic activity">
    <reaction evidence="48">
        <text>a 5'-end (N(7)-methyl 5'-triphosphoguanosine)-ribonucleoside in mRNA + S-adenosyl-L-methionine = a 5'-end (N(7)-methyl 5'-triphosphoguanosine)-(2'-O-methyl-ribonucleoside) in mRNA + S-adenosyl-L-homocysteine + H(+)</text>
        <dbReference type="Rhea" id="RHEA:67020"/>
        <dbReference type="Rhea" id="RHEA-COMP:17167"/>
        <dbReference type="Rhea" id="RHEA-COMP:17168"/>
        <dbReference type="ChEBI" id="CHEBI:15378"/>
        <dbReference type="ChEBI" id="CHEBI:57856"/>
        <dbReference type="ChEBI" id="CHEBI:59789"/>
        <dbReference type="ChEBI" id="CHEBI:156461"/>
        <dbReference type="ChEBI" id="CHEBI:167609"/>
        <dbReference type="EC" id="2.1.1.57"/>
    </reaction>
</comment>
<feature type="domain" description="(+)RNA virus helicase C-terminal" evidence="63">
    <location>
        <begin position="4827"/>
        <end position="5187"/>
    </location>
</feature>
<dbReference type="CDD" id="cd21901">
    <property type="entry name" value="alpha_betaCoV_Nsp10"/>
    <property type="match status" value="1"/>
</dbReference>
<feature type="domain" description="Ubiquitin-like" evidence="64">
    <location>
        <begin position="554"/>
        <end position="669"/>
    </location>
</feature>
<dbReference type="GO" id="GO:0006508">
    <property type="term" value="P:proteolysis"/>
    <property type="evidence" value="ECO:0007669"/>
    <property type="project" value="UniProtKB-KW"/>
</dbReference>
<feature type="binding site" evidence="53">
    <location>
        <begin position="5501"/>
        <end position="5507"/>
    </location>
    <ligand>
        <name>S-adenosyl-L-methionine</name>
        <dbReference type="ChEBI" id="CHEBI:59789"/>
    </ligand>
</feature>
<feature type="active site" evidence="52">
    <location>
        <position position="5443"/>
    </location>
</feature>
<feature type="domain" description="Peptidase C16" evidence="59">
    <location>
        <begin position="1282"/>
        <end position="1538"/>
    </location>
</feature>
<comment type="catalytic activity">
    <reaction evidence="46">
        <text>ATP + H2O = ADP + phosphate + H(+)</text>
        <dbReference type="Rhea" id="RHEA:13065"/>
        <dbReference type="ChEBI" id="CHEBI:15377"/>
        <dbReference type="ChEBI" id="CHEBI:15378"/>
        <dbReference type="ChEBI" id="CHEBI:30616"/>
        <dbReference type="ChEBI" id="CHEBI:43474"/>
        <dbReference type="ChEBI" id="CHEBI:456216"/>
        <dbReference type="EC" id="3.6.4.13"/>
    </reaction>
</comment>
<dbReference type="PROSITE" id="PS51947">
    <property type="entry name" value="NIRAN"/>
    <property type="match status" value="1"/>
</dbReference>
<dbReference type="GO" id="GO:0019082">
    <property type="term" value="P:viral protein processing"/>
    <property type="evidence" value="ECO:0007669"/>
    <property type="project" value="InterPro"/>
</dbReference>
<keyword evidence="33 51" id="KW-0694">RNA-binding</keyword>
<feature type="domain" description="Nsp12 Interface" evidence="81">
    <location>
        <begin position="3914"/>
        <end position="4012"/>
    </location>
</feature>
<evidence type="ECO:0000256" key="24">
    <source>
        <dbReference type="ARBA" id="ARBA00022786"/>
    </source>
</evidence>
<dbReference type="Gene3D" id="3.40.50.150">
    <property type="entry name" value="Vaccinia Virus protein VP39"/>
    <property type="match status" value="1"/>
</dbReference>
<dbReference type="GO" id="GO:0004843">
    <property type="term" value="F:cysteine-type deubiquitinase activity"/>
    <property type="evidence" value="ECO:0007669"/>
    <property type="project" value="UniProtKB-EC"/>
</dbReference>
<evidence type="ECO:0000256" key="52">
    <source>
        <dbReference type="PROSITE-ProRule" id="PRU01298"/>
    </source>
</evidence>
<evidence type="ECO:0000256" key="57">
    <source>
        <dbReference type="PROSITE-ProRule" id="PRU01344"/>
    </source>
</evidence>
<evidence type="ECO:0000256" key="39">
    <source>
        <dbReference type="ARBA" id="ARBA00023157"/>
    </source>
</evidence>
<evidence type="ECO:0000256" key="48">
    <source>
        <dbReference type="ARBA" id="ARBA00049042"/>
    </source>
</evidence>
<dbReference type="CDD" id="cd21558">
    <property type="entry name" value="alphaCoV-Nsp6"/>
    <property type="match status" value="1"/>
</dbReference>
<evidence type="ECO:0000256" key="47">
    <source>
        <dbReference type="ARBA" id="ARBA00047995"/>
    </source>
</evidence>
<feature type="transmembrane region" description="Helical" evidence="58">
    <location>
        <begin position="2902"/>
        <end position="2921"/>
    </location>
</feature>
<dbReference type="InterPro" id="IPR043610">
    <property type="entry name" value="NSP6_CoV"/>
</dbReference>
<feature type="domain" description="Nsp4C" evidence="65">
    <location>
        <begin position="2470"/>
        <end position="2565"/>
    </location>
</feature>
<evidence type="ECO:0000256" key="6">
    <source>
        <dbReference type="ARBA" id="ARBA00008087"/>
    </source>
</evidence>
<dbReference type="InterPro" id="IPR050534">
    <property type="entry name" value="Coronavir_polyprotein_1ab"/>
</dbReference>
<dbReference type="InterPro" id="IPR014828">
    <property type="entry name" value="NSP7_CoV"/>
</dbReference>
<evidence type="ECO:0000256" key="32">
    <source>
        <dbReference type="ARBA" id="ARBA00022876"/>
    </source>
</evidence>
<dbReference type="InterPro" id="IPR029063">
    <property type="entry name" value="SAM-dependent_MTases_sf"/>
</dbReference>
<dbReference type="PROSITE" id="PS51949">
    <property type="entry name" value="COV_NSP7"/>
    <property type="match status" value="1"/>
</dbReference>
<dbReference type="SMART" id="SM00506">
    <property type="entry name" value="A1pp"/>
    <property type="match status" value="1"/>
</dbReference>
<feature type="domain" description="CoV Nsp2 N-terminal" evidence="78">
    <location>
        <begin position="112"/>
        <end position="196"/>
    </location>
</feature>
<keyword evidence="11" id="KW-1090">Inhibition of host innate immune response by virus</keyword>
<dbReference type="CDD" id="cd21557">
    <property type="entry name" value="Macro_X_Nsp3-like"/>
    <property type="match status" value="1"/>
</dbReference>
<feature type="active site" evidence="52">
    <location>
        <position position="5261"/>
    </location>
</feature>
<keyword evidence="31" id="KW-1043">Host membrane</keyword>
<feature type="domain" description="ExoN" evidence="72">
    <location>
        <begin position="5243"/>
        <end position="5457"/>
    </location>
</feature>
<feature type="transmembrane region" description="Helical" evidence="58">
    <location>
        <begin position="2875"/>
        <end position="2896"/>
    </location>
</feature>
<dbReference type="GO" id="GO:0008270">
    <property type="term" value="F:zinc ion binding"/>
    <property type="evidence" value="ECO:0007669"/>
    <property type="project" value="UniProtKB-UniRule"/>
</dbReference>
<evidence type="ECO:0000256" key="9">
    <source>
        <dbReference type="ARBA" id="ARBA00022581"/>
    </source>
</evidence>
<dbReference type="GO" id="GO:0003723">
    <property type="term" value="F:RNA binding"/>
    <property type="evidence" value="ECO:0007669"/>
    <property type="project" value="UniProtKB-KW"/>
</dbReference>
<evidence type="ECO:0000256" key="12">
    <source>
        <dbReference type="ARBA" id="ARBA00022662"/>
    </source>
</evidence>
<dbReference type="InterPro" id="IPR002589">
    <property type="entry name" value="Macro_dom"/>
</dbReference>
<keyword evidence="10 53" id="KW-0489">Methyltransferase</keyword>
<dbReference type="Gene3D" id="6.10.140.2090">
    <property type="match status" value="1"/>
</dbReference>
<evidence type="ECO:0000256" key="29">
    <source>
        <dbReference type="ARBA" id="ARBA00022839"/>
    </source>
</evidence>
<dbReference type="PROSITE" id="PS51955">
    <property type="entry name" value="NIV_2_O_MTASE"/>
    <property type="match status" value="1"/>
</dbReference>
<evidence type="ECO:0000256" key="5">
    <source>
        <dbReference type="ARBA" id="ARBA00004452"/>
    </source>
</evidence>
<dbReference type="Pfam" id="PF00680">
    <property type="entry name" value="RdRP_1"/>
    <property type="match status" value="1"/>
</dbReference>
<dbReference type="InterPro" id="IPR018995">
    <property type="entry name" value="RNA_synth_NSP10_CoV"/>
</dbReference>
<dbReference type="Pfam" id="PF19213">
    <property type="entry name" value="CoV_NSP6"/>
    <property type="match status" value="1"/>
</dbReference>
<dbReference type="InterPro" id="IPR014829">
    <property type="entry name" value="NSP8_CoV"/>
</dbReference>
<dbReference type="InterPro" id="IPR043612">
    <property type="entry name" value="CoV_NSP4_N"/>
</dbReference>
<dbReference type="Pfam" id="PF05409">
    <property type="entry name" value="Peptidase_C30"/>
    <property type="match status" value="1"/>
</dbReference>
<dbReference type="InterPro" id="IPR047570">
    <property type="entry name" value="NSP12_IF_CoV"/>
</dbReference>
<dbReference type="InterPro" id="IPR009461">
    <property type="entry name" value="NSP16_CoV-like"/>
</dbReference>
<comment type="catalytic activity">
    <reaction evidence="43">
        <text>uridylyl-uridylyl-ribonucleotide-RNA = a 3'-end uridylyl-2',3'-cyclophospho-uridine-RNA + a 5'-end dephospho-ribonucleoside-RNA</text>
        <dbReference type="Rhea" id="RHEA:67732"/>
        <dbReference type="Rhea" id="RHEA-COMP:13936"/>
        <dbReference type="Rhea" id="RHEA-COMP:17334"/>
        <dbReference type="Rhea" id="RHEA-COMP:17335"/>
        <dbReference type="ChEBI" id="CHEBI:138284"/>
        <dbReference type="ChEBI" id="CHEBI:173079"/>
        <dbReference type="ChEBI" id="CHEBI:173080"/>
    </reaction>
</comment>
<evidence type="ECO:0000259" key="71">
    <source>
        <dbReference type="PROSITE" id="PS51952"/>
    </source>
</evidence>
<evidence type="ECO:0000256" key="15">
    <source>
        <dbReference type="ARBA" id="ARBA00022692"/>
    </source>
</evidence>
<organism evidence="82 83">
    <name type="scientific">Suncus murinus coronavirus Xingguo-74</name>
    <dbReference type="NCBI Taxonomy" id="2848125"/>
    <lineage>
        <taxon>Viruses</taxon>
        <taxon>Riboviria</taxon>
        <taxon>Orthornavirae</taxon>
        <taxon>Pisuviricota</taxon>
        <taxon>Pisoniviricetes</taxon>
        <taxon>Nidovirales</taxon>
        <taxon>Cornidovirineae</taxon>
        <taxon>Coronaviridae</taxon>
        <taxon>Orthocoronavirinae</taxon>
        <taxon>Alphacoronavirus</taxon>
        <taxon>Sunacovirus</taxon>
        <taxon>Alphacoronavirus sunci</taxon>
        <taxon>Suncus murinus coronavirus X74</taxon>
    </lineage>
</organism>
<evidence type="ECO:0000256" key="26">
    <source>
        <dbReference type="ARBA" id="ARBA00022806"/>
    </source>
</evidence>
<evidence type="ECO:0000256" key="2">
    <source>
        <dbReference type="ARBA" id="ARBA00001936"/>
    </source>
</evidence>
<dbReference type="GO" id="GO:0039520">
    <property type="term" value="P:symbiont-mediated activation of host autophagy"/>
    <property type="evidence" value="ECO:0007669"/>
    <property type="project" value="UniProtKB-KW"/>
</dbReference>
<keyword evidence="18 55" id="KW-0479">Metal-binding</keyword>
<keyword evidence="13" id="KW-0645">Protease</keyword>
<dbReference type="CDD" id="cd21723">
    <property type="entry name" value="alphaCoV_Nsp13-helicase"/>
    <property type="match status" value="1"/>
</dbReference>
<dbReference type="InterPro" id="IPR042515">
    <property type="entry name" value="NSP15_N_CoV"/>
</dbReference>
<evidence type="ECO:0000256" key="18">
    <source>
        <dbReference type="ARBA" id="ARBA00022723"/>
    </source>
</evidence>
<keyword evidence="30" id="KW-0067">ATP-binding</keyword>
<evidence type="ECO:0000256" key="55">
    <source>
        <dbReference type="PROSITE-ProRule" id="PRU01336"/>
    </source>
</evidence>
<feature type="transmembrane region" description="Helical" evidence="58">
    <location>
        <begin position="1543"/>
        <end position="1561"/>
    </location>
</feature>